<accession>A0A2W5QJW2</accession>
<sequence>MEIDLTPAALLALRKILDAAELENRKMAAATGLTSSQALVLRQIGGHETITPSAVASALGFGQATITNIVDRLVAAQLVTRTRGLADKRQVMLQVTELGREKLKASPFPLQMRFSQGYAGLASWEQAMILAALERLDGLLTPEAPAPARQSGA</sequence>
<dbReference type="PANTHER" id="PTHR33164">
    <property type="entry name" value="TRANSCRIPTIONAL REGULATOR, MARR FAMILY"/>
    <property type="match status" value="1"/>
</dbReference>
<dbReference type="SMART" id="SM00347">
    <property type="entry name" value="HTH_MARR"/>
    <property type="match status" value="1"/>
</dbReference>
<name>A0A2W5QJW2_9SPHN</name>
<gene>
    <name evidence="2" type="ORF">DI555_20980</name>
</gene>
<dbReference type="SUPFAM" id="SSF46785">
    <property type="entry name" value="Winged helix' DNA-binding domain"/>
    <property type="match status" value="1"/>
</dbReference>
<evidence type="ECO:0000259" key="1">
    <source>
        <dbReference type="PROSITE" id="PS50995"/>
    </source>
</evidence>
<dbReference type="EMBL" id="QFPX01000025">
    <property type="protein sequence ID" value="PZQ51760.1"/>
    <property type="molecule type" value="Genomic_DNA"/>
</dbReference>
<dbReference type="InterPro" id="IPR036388">
    <property type="entry name" value="WH-like_DNA-bd_sf"/>
</dbReference>
<dbReference type="PRINTS" id="PR00598">
    <property type="entry name" value="HTHMARR"/>
</dbReference>
<dbReference type="InterPro" id="IPR039422">
    <property type="entry name" value="MarR/SlyA-like"/>
</dbReference>
<dbReference type="InterPro" id="IPR000835">
    <property type="entry name" value="HTH_MarR-typ"/>
</dbReference>
<dbReference type="GO" id="GO:0003700">
    <property type="term" value="F:DNA-binding transcription factor activity"/>
    <property type="evidence" value="ECO:0007669"/>
    <property type="project" value="InterPro"/>
</dbReference>
<organism evidence="2 3">
    <name type="scientific">Novosphingobium pentaromativorans</name>
    <dbReference type="NCBI Taxonomy" id="205844"/>
    <lineage>
        <taxon>Bacteria</taxon>
        <taxon>Pseudomonadati</taxon>
        <taxon>Pseudomonadota</taxon>
        <taxon>Alphaproteobacteria</taxon>
        <taxon>Sphingomonadales</taxon>
        <taxon>Sphingomonadaceae</taxon>
        <taxon>Novosphingobium</taxon>
    </lineage>
</organism>
<dbReference type="Proteomes" id="UP000249082">
    <property type="component" value="Unassembled WGS sequence"/>
</dbReference>
<dbReference type="PROSITE" id="PS50995">
    <property type="entry name" value="HTH_MARR_2"/>
    <property type="match status" value="1"/>
</dbReference>
<evidence type="ECO:0000313" key="3">
    <source>
        <dbReference type="Proteomes" id="UP000249082"/>
    </source>
</evidence>
<dbReference type="Pfam" id="PF12802">
    <property type="entry name" value="MarR_2"/>
    <property type="match status" value="1"/>
</dbReference>
<dbReference type="InterPro" id="IPR036390">
    <property type="entry name" value="WH_DNA-bd_sf"/>
</dbReference>
<dbReference type="PANTHER" id="PTHR33164:SF89">
    <property type="entry name" value="MARR FAMILY REGULATORY PROTEIN"/>
    <property type="match status" value="1"/>
</dbReference>
<feature type="domain" description="HTH marR-type" evidence="1">
    <location>
        <begin position="2"/>
        <end position="138"/>
    </location>
</feature>
<proteinExistence type="predicted"/>
<comment type="caution">
    <text evidence="2">The sequence shown here is derived from an EMBL/GenBank/DDBJ whole genome shotgun (WGS) entry which is preliminary data.</text>
</comment>
<dbReference type="GO" id="GO:0006950">
    <property type="term" value="P:response to stress"/>
    <property type="evidence" value="ECO:0007669"/>
    <property type="project" value="TreeGrafter"/>
</dbReference>
<protein>
    <submittedName>
        <fullName evidence="2">MarR family transcriptional regulator</fullName>
    </submittedName>
</protein>
<dbReference type="AlphaFoldDB" id="A0A2W5QJW2"/>
<reference evidence="2 3" key="1">
    <citation type="submission" date="2017-08" db="EMBL/GenBank/DDBJ databases">
        <title>Infants hospitalized years apart are colonized by the same room-sourced microbial strains.</title>
        <authorList>
            <person name="Brooks B."/>
            <person name="Olm M.R."/>
            <person name="Firek B.A."/>
            <person name="Baker R."/>
            <person name="Thomas B.C."/>
            <person name="Morowitz M.J."/>
            <person name="Banfield J.F."/>
        </authorList>
    </citation>
    <scope>NUCLEOTIDE SEQUENCE [LARGE SCALE GENOMIC DNA]</scope>
    <source>
        <strain evidence="2">S2_005_002_R2_33</strain>
    </source>
</reference>
<dbReference type="Gene3D" id="1.10.10.10">
    <property type="entry name" value="Winged helix-like DNA-binding domain superfamily/Winged helix DNA-binding domain"/>
    <property type="match status" value="1"/>
</dbReference>
<evidence type="ECO:0000313" key="2">
    <source>
        <dbReference type="EMBL" id="PZQ51760.1"/>
    </source>
</evidence>